<evidence type="ECO:0000256" key="6">
    <source>
        <dbReference type="ARBA" id="ARBA00022989"/>
    </source>
</evidence>
<reference evidence="11" key="2">
    <citation type="submission" date="2020-08" db="EMBL/GenBank/DDBJ databases">
        <title>Plant Genome Project.</title>
        <authorList>
            <person name="Zhang R.-G."/>
        </authorList>
    </citation>
    <scope>NUCLEOTIDE SEQUENCE</scope>
    <source>
        <strain evidence="11">Huo1</strain>
        <tissue evidence="11">Leaf</tissue>
    </source>
</reference>
<evidence type="ECO:0000256" key="1">
    <source>
        <dbReference type="ARBA" id="ARBA00004167"/>
    </source>
</evidence>
<dbReference type="InterPro" id="IPR051653">
    <property type="entry name" value="E3_ligase_sorting_rcpt"/>
</dbReference>
<keyword evidence="5" id="KW-0862">Zinc</keyword>
<dbReference type="GO" id="GO:0016020">
    <property type="term" value="C:membrane"/>
    <property type="evidence" value="ECO:0007669"/>
    <property type="project" value="UniProtKB-SubCell"/>
</dbReference>
<sequence length="536" mass="59694">MGSHRSQTWPVFLHHLFLPIHQFTHFLHKSFMAWSTKHRLAPKSSNLSASGESRLRRTKRKLSDIFCGAFRSKSTLQELGDGPIITSVSCAKSLAPVDAQNSTLESSSVFMSEAGDTVSICENGDSSESTSITEEAFPESGPSNVQSSRDIKTLPQQPAQELVSGNTNNYIAEVVDAPDTITEDIDSIYPGDDQSQGLSVQHAYSNDIVEYSHDAAVGYNSSDPRSLSIISDLPRSEYPRNDRAHMSTTSSSVFLVSDRDQNLINGDLLRLDLVSISSNSLSSSIAEISSHETRRNSMRLFWDALARRSLRRNIDSPTIVFATGLADDLGSHDRWLLDFSDDLHYYGSSRDLDSFSVGHHRRHERRWLLRSEASETISDTDEEDQQTALCASGLHLDGTCSCDSFFTSEESSSLASISRIIMLAEALFEVLDEIHHQSLSLSLSTLSLPAPESVVDAFPLKYYRKYINGESDSTDVQQCYICLADYEEGDKLRVLPCNHEFHTLCIDKWLKEVNRVCPVCRHNVCEGRGECSVLTR</sequence>
<dbReference type="Gene3D" id="3.30.40.10">
    <property type="entry name" value="Zinc/RING finger domain, C3HC4 (zinc finger)"/>
    <property type="match status" value="1"/>
</dbReference>
<dbReference type="GO" id="GO:0008270">
    <property type="term" value="F:zinc ion binding"/>
    <property type="evidence" value="ECO:0007669"/>
    <property type="project" value="UniProtKB-KW"/>
</dbReference>
<evidence type="ECO:0000256" key="5">
    <source>
        <dbReference type="ARBA" id="ARBA00022833"/>
    </source>
</evidence>
<feature type="compositionally biased region" description="Polar residues" evidence="9">
    <location>
        <begin position="124"/>
        <end position="133"/>
    </location>
</feature>
<dbReference type="AlphaFoldDB" id="A0A8X9A9Z2"/>
<evidence type="ECO:0000256" key="2">
    <source>
        <dbReference type="ARBA" id="ARBA00022692"/>
    </source>
</evidence>
<dbReference type="Proteomes" id="UP000298416">
    <property type="component" value="Unassembled WGS sequence"/>
</dbReference>
<evidence type="ECO:0000256" key="3">
    <source>
        <dbReference type="ARBA" id="ARBA00022723"/>
    </source>
</evidence>
<dbReference type="CDD" id="cd16472">
    <property type="entry name" value="RING-H2_RNF38-like"/>
    <property type="match status" value="1"/>
</dbReference>
<feature type="region of interest" description="Disordered" evidence="9">
    <location>
        <begin position="122"/>
        <end position="149"/>
    </location>
</feature>
<dbReference type="PANTHER" id="PTHR47168">
    <property type="entry name" value="RING ZINC FINGER DOMAIN SUPERFAMILY PROTEIN-RELATED"/>
    <property type="match status" value="1"/>
</dbReference>
<evidence type="ECO:0000313" key="11">
    <source>
        <dbReference type="EMBL" id="KAG6434502.1"/>
    </source>
</evidence>
<name>A0A8X9A9Z2_SALSN</name>
<organism evidence="11">
    <name type="scientific">Salvia splendens</name>
    <name type="common">Scarlet sage</name>
    <dbReference type="NCBI Taxonomy" id="180675"/>
    <lineage>
        <taxon>Eukaryota</taxon>
        <taxon>Viridiplantae</taxon>
        <taxon>Streptophyta</taxon>
        <taxon>Embryophyta</taxon>
        <taxon>Tracheophyta</taxon>
        <taxon>Spermatophyta</taxon>
        <taxon>Magnoliopsida</taxon>
        <taxon>eudicotyledons</taxon>
        <taxon>Gunneridae</taxon>
        <taxon>Pentapetalae</taxon>
        <taxon>asterids</taxon>
        <taxon>lamiids</taxon>
        <taxon>Lamiales</taxon>
        <taxon>Lamiaceae</taxon>
        <taxon>Nepetoideae</taxon>
        <taxon>Mentheae</taxon>
        <taxon>Salviinae</taxon>
        <taxon>Salvia</taxon>
        <taxon>Salvia subgen. Calosphace</taxon>
        <taxon>core Calosphace</taxon>
    </lineage>
</organism>
<keyword evidence="6" id="KW-1133">Transmembrane helix</keyword>
<dbReference type="InterPro" id="IPR013083">
    <property type="entry name" value="Znf_RING/FYVE/PHD"/>
</dbReference>
<dbReference type="FunFam" id="3.30.40.10:FF:000388">
    <property type="entry name" value="Putative RING zinc finger domain superfamily protein"/>
    <property type="match status" value="1"/>
</dbReference>
<feature type="domain" description="RING-type" evidence="10">
    <location>
        <begin position="479"/>
        <end position="521"/>
    </location>
</feature>
<keyword evidence="7" id="KW-0472">Membrane</keyword>
<keyword evidence="12" id="KW-1185">Reference proteome</keyword>
<accession>A0A8X9A9Z2</accession>
<evidence type="ECO:0000313" key="12">
    <source>
        <dbReference type="Proteomes" id="UP000298416"/>
    </source>
</evidence>
<keyword evidence="3" id="KW-0479">Metal-binding</keyword>
<keyword evidence="2" id="KW-0812">Transmembrane</keyword>
<protein>
    <recommendedName>
        <fullName evidence="10">RING-type domain-containing protein</fullName>
    </recommendedName>
</protein>
<dbReference type="EMBL" id="PNBA02000002">
    <property type="protein sequence ID" value="KAG6434502.1"/>
    <property type="molecule type" value="Genomic_DNA"/>
</dbReference>
<comment type="caution">
    <text evidence="11">The sequence shown here is derived from an EMBL/GenBank/DDBJ whole genome shotgun (WGS) entry which is preliminary data.</text>
</comment>
<dbReference type="Pfam" id="PF13639">
    <property type="entry name" value="zf-RING_2"/>
    <property type="match status" value="1"/>
</dbReference>
<dbReference type="SMART" id="SM00184">
    <property type="entry name" value="RING"/>
    <property type="match status" value="1"/>
</dbReference>
<keyword evidence="4 8" id="KW-0863">Zinc-finger</keyword>
<dbReference type="SUPFAM" id="SSF57850">
    <property type="entry name" value="RING/U-box"/>
    <property type="match status" value="1"/>
</dbReference>
<gene>
    <name evidence="11" type="ORF">SASPL_106139</name>
</gene>
<evidence type="ECO:0000259" key="10">
    <source>
        <dbReference type="PROSITE" id="PS50089"/>
    </source>
</evidence>
<evidence type="ECO:0000256" key="8">
    <source>
        <dbReference type="PROSITE-ProRule" id="PRU00175"/>
    </source>
</evidence>
<evidence type="ECO:0000256" key="7">
    <source>
        <dbReference type="ARBA" id="ARBA00023136"/>
    </source>
</evidence>
<dbReference type="InterPro" id="IPR001841">
    <property type="entry name" value="Znf_RING"/>
</dbReference>
<reference evidence="11" key="1">
    <citation type="submission" date="2018-01" db="EMBL/GenBank/DDBJ databases">
        <authorList>
            <person name="Mao J.F."/>
        </authorList>
    </citation>
    <scope>NUCLEOTIDE SEQUENCE</scope>
    <source>
        <strain evidence="11">Huo1</strain>
        <tissue evidence="11">Leaf</tissue>
    </source>
</reference>
<dbReference type="PROSITE" id="PS50089">
    <property type="entry name" value="ZF_RING_2"/>
    <property type="match status" value="1"/>
</dbReference>
<proteinExistence type="predicted"/>
<evidence type="ECO:0000256" key="9">
    <source>
        <dbReference type="SAM" id="MobiDB-lite"/>
    </source>
</evidence>
<comment type="subcellular location">
    <subcellularLocation>
        <location evidence="1">Membrane</location>
        <topology evidence="1">Single-pass membrane protein</topology>
    </subcellularLocation>
</comment>
<dbReference type="PANTHER" id="PTHR47168:SF1">
    <property type="entry name" value="OS02G0798600 PROTEIN"/>
    <property type="match status" value="1"/>
</dbReference>
<evidence type="ECO:0000256" key="4">
    <source>
        <dbReference type="ARBA" id="ARBA00022771"/>
    </source>
</evidence>